<protein>
    <recommendedName>
        <fullName evidence="3">KEN domain-containing protein</fullName>
    </recommendedName>
</protein>
<accession>A0A251MU30</accession>
<dbReference type="GO" id="GO:0004540">
    <property type="term" value="F:RNA nuclease activity"/>
    <property type="evidence" value="ECO:0007669"/>
    <property type="project" value="InterPro"/>
</dbReference>
<dbReference type="Proteomes" id="UP000006882">
    <property type="component" value="Chromosome G8"/>
</dbReference>
<dbReference type="SMR" id="A0A251MU30"/>
<dbReference type="Pfam" id="PF06479">
    <property type="entry name" value="Ribonuc_2-5A"/>
    <property type="match status" value="1"/>
</dbReference>
<dbReference type="EMBL" id="CM007658">
    <property type="protein sequence ID" value="ONH89759.1"/>
    <property type="molecule type" value="Genomic_DNA"/>
</dbReference>
<evidence type="ECO:0000256" key="2">
    <source>
        <dbReference type="ARBA" id="ARBA00022840"/>
    </source>
</evidence>
<gene>
    <name evidence="4" type="ORF">PRUPE_8G014600</name>
</gene>
<dbReference type="GO" id="GO:0006397">
    <property type="term" value="P:mRNA processing"/>
    <property type="evidence" value="ECO:0007669"/>
    <property type="project" value="InterPro"/>
</dbReference>
<dbReference type="InterPro" id="IPR038357">
    <property type="entry name" value="KEN_sf"/>
</dbReference>
<name>A0A251MU30_PRUPE</name>
<dbReference type="Gramene" id="ONH89759">
    <property type="protein sequence ID" value="ONH89759"/>
    <property type="gene ID" value="PRUPE_8G014600"/>
</dbReference>
<dbReference type="Gene3D" id="1.20.1440.180">
    <property type="entry name" value="KEN domain"/>
    <property type="match status" value="1"/>
</dbReference>
<evidence type="ECO:0000256" key="1">
    <source>
        <dbReference type="ARBA" id="ARBA00022741"/>
    </source>
</evidence>
<feature type="domain" description="KEN" evidence="3">
    <location>
        <begin position="123"/>
        <end position="211"/>
    </location>
</feature>
<keyword evidence="5" id="KW-1185">Reference proteome</keyword>
<keyword evidence="1" id="KW-0547">Nucleotide-binding</keyword>
<organism evidence="4 5">
    <name type="scientific">Prunus persica</name>
    <name type="common">Peach</name>
    <name type="synonym">Amygdalus persica</name>
    <dbReference type="NCBI Taxonomy" id="3760"/>
    <lineage>
        <taxon>Eukaryota</taxon>
        <taxon>Viridiplantae</taxon>
        <taxon>Streptophyta</taxon>
        <taxon>Embryophyta</taxon>
        <taxon>Tracheophyta</taxon>
        <taxon>Spermatophyta</taxon>
        <taxon>Magnoliopsida</taxon>
        <taxon>eudicotyledons</taxon>
        <taxon>Gunneridae</taxon>
        <taxon>Pentapetalae</taxon>
        <taxon>rosids</taxon>
        <taxon>fabids</taxon>
        <taxon>Rosales</taxon>
        <taxon>Rosaceae</taxon>
        <taxon>Amygdaloideae</taxon>
        <taxon>Amygdaleae</taxon>
        <taxon>Prunus</taxon>
    </lineage>
</organism>
<sequence>MGEKCLKIINFGGSLEGKNQTYQDELKKDDFVDIKIMLGYLFESLLAPKTPSSKKKATNFDLSKEWIEANRFLKFFDYIHIWNYEKFVSKLLGHPFLKSPQERLEWIDTVNNDRKDPSTQWDVLTVLGKVDFVVFASWKGGGFKEAFMKEVFDYNPSSYKDDVVSLLRYLRNLNHHFRDVKKCKRPTVEEADHAVRRHFDNFLEVLYVCWSCR</sequence>
<dbReference type="OrthoDB" id="10436670at2759"/>
<evidence type="ECO:0000313" key="5">
    <source>
        <dbReference type="Proteomes" id="UP000006882"/>
    </source>
</evidence>
<dbReference type="InterPro" id="IPR010513">
    <property type="entry name" value="KEN_dom"/>
</dbReference>
<evidence type="ECO:0000259" key="3">
    <source>
        <dbReference type="Pfam" id="PF06479"/>
    </source>
</evidence>
<keyword evidence="2" id="KW-0067">ATP-binding</keyword>
<reference evidence="4 5" key="1">
    <citation type="journal article" date="2013" name="Nat. Genet.">
        <title>The high-quality draft genome of peach (Prunus persica) identifies unique patterns of genetic diversity, domestication and genome evolution.</title>
        <authorList>
            <consortium name="International Peach Genome Initiative"/>
            <person name="Verde I."/>
            <person name="Abbott A.G."/>
            <person name="Scalabrin S."/>
            <person name="Jung S."/>
            <person name="Shu S."/>
            <person name="Marroni F."/>
            <person name="Zhebentyayeva T."/>
            <person name="Dettori M.T."/>
            <person name="Grimwood J."/>
            <person name="Cattonaro F."/>
            <person name="Zuccolo A."/>
            <person name="Rossini L."/>
            <person name="Jenkins J."/>
            <person name="Vendramin E."/>
            <person name="Meisel L.A."/>
            <person name="Decroocq V."/>
            <person name="Sosinski B."/>
            <person name="Prochnik S."/>
            <person name="Mitros T."/>
            <person name="Policriti A."/>
            <person name="Cipriani G."/>
            <person name="Dondini L."/>
            <person name="Ficklin S."/>
            <person name="Goodstein D.M."/>
            <person name="Xuan P."/>
            <person name="Del Fabbro C."/>
            <person name="Aramini V."/>
            <person name="Copetti D."/>
            <person name="Gonzalez S."/>
            <person name="Horner D.S."/>
            <person name="Falchi R."/>
            <person name="Lucas S."/>
            <person name="Mica E."/>
            <person name="Maldonado J."/>
            <person name="Lazzari B."/>
            <person name="Bielenberg D."/>
            <person name="Pirona R."/>
            <person name="Miculan M."/>
            <person name="Barakat A."/>
            <person name="Testolin R."/>
            <person name="Stella A."/>
            <person name="Tartarini S."/>
            <person name="Tonutti P."/>
            <person name="Arus P."/>
            <person name="Orellana A."/>
            <person name="Wells C."/>
            <person name="Main D."/>
            <person name="Vizzotto G."/>
            <person name="Silva H."/>
            <person name="Salamini F."/>
            <person name="Schmutz J."/>
            <person name="Morgante M."/>
            <person name="Rokhsar D.S."/>
        </authorList>
    </citation>
    <scope>NUCLEOTIDE SEQUENCE [LARGE SCALE GENOMIC DNA]</scope>
    <source>
        <strain evidence="5">cv. Nemared</strain>
    </source>
</reference>
<proteinExistence type="predicted"/>
<dbReference type="GO" id="GO:0005524">
    <property type="term" value="F:ATP binding"/>
    <property type="evidence" value="ECO:0007669"/>
    <property type="project" value="UniProtKB-KW"/>
</dbReference>
<dbReference type="AlphaFoldDB" id="A0A251MU30"/>
<evidence type="ECO:0000313" key="4">
    <source>
        <dbReference type="EMBL" id="ONH89759.1"/>
    </source>
</evidence>